<proteinExistence type="inferred from homology"/>
<dbReference type="EnsemblMetazoa" id="GMOY011646-RA">
    <property type="protein sequence ID" value="GMOY011646-PA"/>
    <property type="gene ID" value="GMOY011646"/>
</dbReference>
<accession>A0A1B0GEC2</accession>
<dbReference type="InterPro" id="IPR054559">
    <property type="entry name" value="PSMD12-CSN4-like_N"/>
</dbReference>
<evidence type="ECO:0000256" key="2">
    <source>
        <dbReference type="ARBA" id="ARBA00007692"/>
    </source>
</evidence>
<dbReference type="GO" id="GO:0000502">
    <property type="term" value="C:proteasome complex"/>
    <property type="evidence" value="ECO:0007669"/>
    <property type="project" value="UniProtKB-KW"/>
</dbReference>
<dbReference type="SMART" id="SM00733">
    <property type="entry name" value="Mterf"/>
    <property type="match status" value="4"/>
</dbReference>
<dbReference type="InterPro" id="IPR038538">
    <property type="entry name" value="MTERF_sf"/>
</dbReference>
<dbReference type="PROSITE" id="PS50250">
    <property type="entry name" value="PCI"/>
    <property type="match status" value="1"/>
</dbReference>
<evidence type="ECO:0000256" key="5">
    <source>
        <dbReference type="ARBA" id="ARBA00022946"/>
    </source>
</evidence>
<keyword evidence="4" id="KW-0647">Proteasome</keyword>
<dbReference type="Gene3D" id="1.25.70.10">
    <property type="entry name" value="Transcription termination factor 3, mitochondrial"/>
    <property type="match status" value="2"/>
</dbReference>
<sequence>MCSGPAFPYILHWDYKSRCYSGKWNLCVHKMDNYLFEGGRITKMEVDYAPACDEKIPLAKELAKKNPDSFHEAIEMLLNLEKQTRLGADMVSCSRVLVAVCQICLEAGNWNALNEYVTLLVKRRSQLKQAVSKMIQECCSYVDKTPDKETKLKLIDTLRSVTEGKIYVEIERARLTKILADIKEADGDISGAAAVMEELQVETYGSMDKREKVELILEQMRLCLLKEDLVSTQIIAKKISIKFFDDPAQHDLKLKYYDLMIRLDRDSSYLKTSRHYQAIAEPPRQTPSLEADALPPVDLTPEQDKEQKQRLICAVLYSVLAPYDNEQSDMMAKLSKIKKLEEVPIYKEILRLFMSKELINFDTFNHDFGTVLAENDMFQDNTKHGRKCIAELKDRLIEHNIRIIAMYYSRVHLKRMSELLNLPATRCEEYLSKLANSDTIRVKIDRPAEIVYFTTKKSASDVLNNWANDVNQLIVQKVHDKGQELIVSKSAVELAQLIRERKLKSYDVVKAYFERMEVVKLQINAIVDGPFAEALEEATQIDRRLDNNEYSESELISKPFLGVPFTTKDSTAVAGKLQTLGLVSRKSLKADEDAECVRLMKNSGAIIIATSNVPEVNMWCETRNNLIGQTSNPYDLRRSAGGSSGGEAALISSCCTAFGLGTDIGGSIRIPAFKCGIFGHKPTKFSVDARGCTFRTGKEEQTMMVVGPMTRFSRDLMPIFKVLVRPEMMQKLQLEKPVDLKKLRFFYIPCNNSKLCNPVNQETQMVMYQIRRHFQNLSGNEVQLLKLPGIEYSHRLWRYWMTQETSEFSKLLGNGTKVNPFLEVLKKLAGKSDFTMAAIYGLINSVLPPEKEEKMREITSKMKRILKEVLGDDGVLFYHSSPRTATFHYYPLIKFGDISYFSIFNVLHTPVTQVPMGLDVKGLPMGIQVVANEMNDRLCLAVAGELERAFGAPYSIYSENLYMSGGYGVGVKILHIFGDKLWSHEPTLAQQVAVIQSVKLTEDDFPPLGSKNHITESLQNSAILEGNVEEVNTATGHREDENLNNKYNKISVNPVKELISKNFSQILAINKDEKDIENELAPEPILKEAFLAALKNNGKSLQLPLLTINAEKLLPLFKLKSKYSLQKNMFGRNYRNLQLFGHHTLVFCRNYRKETPAENLGVAFFVKNIGSNVNKWKAILKKYPALKTLKEEEVINTVEVLKKLNFNEDDIILKPTILCTGKHSLKNRYYVLKECGFNISISLLSRYIVAMNKDVGTLKSFNHIPYDLDVIEKLRQTFTDVDIQLPKDSLCNENIELKVLRQHFMSYYLQQRLHWNQNDTAKLWSAYGRIKHKSFYSVQKMIKLLSEELQFSSERISKNAFTLCADFQNVEQILRDIPSIDGEDIRDILHKCPKIMMSPCNALITTLKYIKDYGIKEDAVLRCLEVLTLGPDTVLERLKDLNEIEEFQVLNCNPRVLRLVHYQNKARLRLEYLNQLKVRCVSLHILSCSSDTFARFARDGEDRTRGRDIVVYLAHVLDKEVADLRNIMSRHPNWCHIPIVRVKQCYEFLLNNEFSKADIYDNMHLLLYPIKRIDEKLQLLHSSEFLQQLQLDYKDPLSKKNILALTLYLIESEYHFTGDGVWAEQVGQQVENFKNLLPDFPEGLTKVSRYGTKPATAAIN</sequence>
<dbReference type="InterPro" id="IPR036928">
    <property type="entry name" value="AS_sf"/>
</dbReference>
<comment type="similarity">
    <text evidence="1">Belongs to the proteasome subunit p55 family.</text>
</comment>
<comment type="similarity">
    <text evidence="2">Belongs to the mTERF family.</text>
</comment>
<dbReference type="SMART" id="SM00088">
    <property type="entry name" value="PINT"/>
    <property type="match status" value="1"/>
</dbReference>
<dbReference type="Proteomes" id="UP000092444">
    <property type="component" value="Unassembled WGS sequence"/>
</dbReference>
<keyword evidence="9" id="KW-1185">Reference proteome</keyword>
<dbReference type="STRING" id="37546.A0A1B0GEC2"/>
<evidence type="ECO:0000256" key="1">
    <source>
        <dbReference type="ARBA" id="ARBA00006397"/>
    </source>
</evidence>
<feature type="domain" description="PCI" evidence="7">
    <location>
        <begin position="275"/>
        <end position="458"/>
    </location>
</feature>
<dbReference type="Pfam" id="PF01425">
    <property type="entry name" value="Amidase"/>
    <property type="match status" value="1"/>
</dbReference>
<dbReference type="Gene3D" id="1.10.10.10">
    <property type="entry name" value="Winged helix-like DNA-binding domain superfamily/Winged helix DNA-binding domain"/>
    <property type="match status" value="1"/>
</dbReference>
<evidence type="ECO:0000313" key="8">
    <source>
        <dbReference type="EnsemblMetazoa" id="GMOY011646-PA"/>
    </source>
</evidence>
<dbReference type="PANTHER" id="PTHR43372">
    <property type="entry name" value="FATTY-ACID AMIDE HYDROLASE"/>
    <property type="match status" value="1"/>
</dbReference>
<dbReference type="EMBL" id="CCAG010012182">
    <property type="status" value="NOT_ANNOTATED_CDS"/>
    <property type="molecule type" value="Genomic_DNA"/>
</dbReference>
<feature type="region of interest" description="Disordered" evidence="6">
    <location>
        <begin position="280"/>
        <end position="305"/>
    </location>
</feature>
<reference evidence="8" key="1">
    <citation type="submission" date="2020-05" db="UniProtKB">
        <authorList>
            <consortium name="EnsemblMetazoa"/>
        </authorList>
    </citation>
    <scope>IDENTIFICATION</scope>
    <source>
        <strain evidence="8">Yale</strain>
    </source>
</reference>
<dbReference type="SUPFAM" id="SSF75304">
    <property type="entry name" value="Amidase signature (AS) enzymes"/>
    <property type="match status" value="1"/>
</dbReference>
<dbReference type="PANTHER" id="PTHR43372:SF1">
    <property type="entry name" value="LD38433P"/>
    <property type="match status" value="1"/>
</dbReference>
<dbReference type="SUPFAM" id="SSF46785">
    <property type="entry name" value="Winged helix' DNA-binding domain"/>
    <property type="match status" value="1"/>
</dbReference>
<dbReference type="InterPro" id="IPR020556">
    <property type="entry name" value="Amidase_CS"/>
</dbReference>
<dbReference type="PROSITE" id="PS00571">
    <property type="entry name" value="AMIDASES"/>
    <property type="match status" value="1"/>
</dbReference>
<protein>
    <recommendedName>
        <fullName evidence="7">PCI domain-containing protein</fullName>
    </recommendedName>
</protein>
<dbReference type="Pfam" id="PF22241">
    <property type="entry name" value="PSMD12-CSN4_N"/>
    <property type="match status" value="1"/>
</dbReference>
<dbReference type="VEuPathDB" id="VectorBase:GMOY011646"/>
<evidence type="ECO:0000256" key="3">
    <source>
        <dbReference type="ARBA" id="ARBA00009199"/>
    </source>
</evidence>
<dbReference type="Pfam" id="PF01399">
    <property type="entry name" value="PCI"/>
    <property type="match status" value="1"/>
</dbReference>
<evidence type="ECO:0000256" key="4">
    <source>
        <dbReference type="ARBA" id="ARBA00022942"/>
    </source>
</evidence>
<organism evidence="8 9">
    <name type="scientific">Glossina morsitans morsitans</name>
    <name type="common">Savannah tsetse fly</name>
    <dbReference type="NCBI Taxonomy" id="37546"/>
    <lineage>
        <taxon>Eukaryota</taxon>
        <taxon>Metazoa</taxon>
        <taxon>Ecdysozoa</taxon>
        <taxon>Arthropoda</taxon>
        <taxon>Hexapoda</taxon>
        <taxon>Insecta</taxon>
        <taxon>Pterygota</taxon>
        <taxon>Neoptera</taxon>
        <taxon>Endopterygota</taxon>
        <taxon>Diptera</taxon>
        <taxon>Brachycera</taxon>
        <taxon>Muscomorpha</taxon>
        <taxon>Hippoboscoidea</taxon>
        <taxon>Glossinidae</taxon>
        <taxon>Glossina</taxon>
    </lineage>
</organism>
<dbReference type="InterPro" id="IPR052739">
    <property type="entry name" value="FAAH2"/>
</dbReference>
<comment type="similarity">
    <text evidence="3">Belongs to the amidase family.</text>
</comment>
<evidence type="ECO:0000259" key="7">
    <source>
        <dbReference type="PROSITE" id="PS50250"/>
    </source>
</evidence>
<dbReference type="InterPro" id="IPR003690">
    <property type="entry name" value="MTERF"/>
</dbReference>
<dbReference type="Gene3D" id="3.90.1300.10">
    <property type="entry name" value="Amidase signature (AS) domain"/>
    <property type="match status" value="1"/>
</dbReference>
<dbReference type="InterPro" id="IPR023631">
    <property type="entry name" value="Amidase_dom"/>
</dbReference>
<evidence type="ECO:0000256" key="6">
    <source>
        <dbReference type="SAM" id="MobiDB-lite"/>
    </source>
</evidence>
<dbReference type="InterPro" id="IPR036390">
    <property type="entry name" value="WH_DNA-bd_sf"/>
</dbReference>
<dbReference type="InterPro" id="IPR000717">
    <property type="entry name" value="PCI_dom"/>
</dbReference>
<dbReference type="GO" id="GO:0003676">
    <property type="term" value="F:nucleic acid binding"/>
    <property type="evidence" value="ECO:0007669"/>
    <property type="project" value="InterPro"/>
</dbReference>
<dbReference type="FunFam" id="1.10.10.10:FF:000070">
    <property type="entry name" value="26S proteasome non-ATPase regulatory subunit 12"/>
    <property type="match status" value="1"/>
</dbReference>
<dbReference type="GO" id="GO:0012505">
    <property type="term" value="C:endomembrane system"/>
    <property type="evidence" value="ECO:0007669"/>
    <property type="project" value="TreeGrafter"/>
</dbReference>
<keyword evidence="5" id="KW-0809">Transit peptide</keyword>
<name>A0A1B0GEC2_GLOMM</name>
<dbReference type="InterPro" id="IPR036388">
    <property type="entry name" value="WH-like_DNA-bd_sf"/>
</dbReference>
<dbReference type="GO" id="GO:0005634">
    <property type="term" value="C:nucleus"/>
    <property type="evidence" value="ECO:0007669"/>
    <property type="project" value="UniProtKB-ARBA"/>
</dbReference>
<evidence type="ECO:0000313" key="9">
    <source>
        <dbReference type="Proteomes" id="UP000092444"/>
    </source>
</evidence>